<dbReference type="Pfam" id="PF25583">
    <property type="entry name" value="WCX"/>
    <property type="match status" value="1"/>
</dbReference>
<dbReference type="AlphaFoldDB" id="D7BC33"/>
<dbReference type="HOGENOM" id="CLU_041141_5_0_0"/>
<dbReference type="SUPFAM" id="SSF46785">
    <property type="entry name" value="Winged helix' DNA-binding domain"/>
    <property type="match status" value="1"/>
</dbReference>
<evidence type="ECO:0000259" key="4">
    <source>
        <dbReference type="PROSITE" id="PS51000"/>
    </source>
</evidence>
<dbReference type="Gene3D" id="1.10.10.10">
    <property type="entry name" value="Winged helix-like DNA-binding domain superfamily/Winged helix DNA-binding domain"/>
    <property type="match status" value="1"/>
</dbReference>
<evidence type="ECO:0000313" key="6">
    <source>
        <dbReference type="Proteomes" id="UP000001916"/>
    </source>
</evidence>
<dbReference type="InterPro" id="IPR018356">
    <property type="entry name" value="Tscrpt_reg_HTH_DeoR_CS"/>
</dbReference>
<dbReference type="InterPro" id="IPR036388">
    <property type="entry name" value="WH-like_DNA-bd_sf"/>
</dbReference>
<dbReference type="PROSITE" id="PS00894">
    <property type="entry name" value="HTH_DEOR_1"/>
    <property type="match status" value="1"/>
</dbReference>
<dbReference type="eggNOG" id="COG2378">
    <property type="taxonomic scope" value="Bacteria"/>
</dbReference>
<dbReference type="OrthoDB" id="9815009at2"/>
<dbReference type="Pfam" id="PF13280">
    <property type="entry name" value="WYL"/>
    <property type="match status" value="1"/>
</dbReference>
<dbReference type="PROSITE" id="PS51000">
    <property type="entry name" value="HTH_DEOR_2"/>
    <property type="match status" value="1"/>
</dbReference>
<evidence type="ECO:0000256" key="2">
    <source>
        <dbReference type="ARBA" id="ARBA00023125"/>
    </source>
</evidence>
<dbReference type="InterPro" id="IPR001034">
    <property type="entry name" value="DeoR_HTH"/>
</dbReference>
<accession>D7BC33</accession>
<dbReference type="InterPro" id="IPR026881">
    <property type="entry name" value="WYL_dom"/>
</dbReference>
<reference evidence="5 6" key="1">
    <citation type="journal article" date="2010" name="Stand. Genomic Sci.">
        <title>Complete genome sequence of Meiothermus silvanus type strain (VI-R2).</title>
        <authorList>
            <person name="Sikorski J."/>
            <person name="Tindall B.J."/>
            <person name="Lowry S."/>
            <person name="Lucas S."/>
            <person name="Nolan M."/>
            <person name="Copeland A."/>
            <person name="Glavina Del Rio T."/>
            <person name="Tice H."/>
            <person name="Cheng J.F."/>
            <person name="Han C."/>
            <person name="Pitluck S."/>
            <person name="Liolios K."/>
            <person name="Ivanova N."/>
            <person name="Mavromatis K."/>
            <person name="Mikhailova N."/>
            <person name="Pati A."/>
            <person name="Goodwin L."/>
            <person name="Chen A."/>
            <person name="Palaniappan K."/>
            <person name="Land M."/>
            <person name="Hauser L."/>
            <person name="Chang Y.J."/>
            <person name="Jeffries C.D."/>
            <person name="Rohde M."/>
            <person name="Goker M."/>
            <person name="Woyke T."/>
            <person name="Bristow J."/>
            <person name="Eisen J.A."/>
            <person name="Markowitz V."/>
            <person name="Hugenholtz P."/>
            <person name="Kyrpides N.C."/>
            <person name="Klenk H.P."/>
            <person name="Lapidus A."/>
        </authorList>
    </citation>
    <scope>NUCLEOTIDE SEQUENCE [LARGE SCALE GENOMIC DNA]</scope>
    <source>
        <strain evidence="6">ATCC 700542 / DSM 9946 / VI-R2</strain>
    </source>
</reference>
<dbReference type="Proteomes" id="UP000001916">
    <property type="component" value="Chromosome"/>
</dbReference>
<feature type="domain" description="HTH deoR-type" evidence="4">
    <location>
        <begin position="2"/>
        <end position="57"/>
    </location>
</feature>
<dbReference type="RefSeq" id="WP_013159067.1">
    <property type="nucleotide sequence ID" value="NC_014212.1"/>
</dbReference>
<evidence type="ECO:0000256" key="1">
    <source>
        <dbReference type="ARBA" id="ARBA00023015"/>
    </source>
</evidence>
<sequence>MRADRLLSILLILQIRGRVTSRQLAERLEVSERTIHRDMEALTAAGVPVYAERGSRGGWRLLADYRTDLTGLKPGEVQALLVGQPNRLLEDLGLSRASEGAWIKLLASLPALYRREAESVRGRIYIEPRGAAEPVPHLPTLLEALWRNRKLHTIYRRNDGKISERLLDPLGLVAKGSTWYLVAWNGDDYRTYRVSRVQEARLSLEPAIRPPDFDLQSFWERSQTELKEQLPRYDVRVQVEQKALERFGLMGRWARLLRAAPVEEGWLEAQIRFEVEEDALAWVLSLGPKVRVLEPIGLRAKVIEAVRAILEACVSLRESSEGAE</sequence>
<dbReference type="InterPro" id="IPR057727">
    <property type="entry name" value="WCX_dom"/>
</dbReference>
<name>D7BC33_ALLS1</name>
<dbReference type="Pfam" id="PF08279">
    <property type="entry name" value="HTH_11"/>
    <property type="match status" value="1"/>
</dbReference>
<gene>
    <name evidence="5" type="ordered locus">Mesil_2683</name>
</gene>
<keyword evidence="6" id="KW-1185">Reference proteome</keyword>
<proteinExistence type="predicted"/>
<dbReference type="KEGG" id="msv:Mesil_2683"/>
<protein>
    <submittedName>
        <fullName evidence="5">Helix-turn-helix type 11 domain protein</fullName>
    </submittedName>
</protein>
<dbReference type="PANTHER" id="PTHR34580:SF1">
    <property type="entry name" value="PROTEIN PAFC"/>
    <property type="match status" value="1"/>
</dbReference>
<keyword evidence="3" id="KW-0804">Transcription</keyword>
<dbReference type="EMBL" id="CP002042">
    <property type="protein sequence ID" value="ADH64530.1"/>
    <property type="molecule type" value="Genomic_DNA"/>
</dbReference>
<dbReference type="PROSITE" id="PS52050">
    <property type="entry name" value="WYL"/>
    <property type="match status" value="1"/>
</dbReference>
<dbReference type="InterPro" id="IPR051534">
    <property type="entry name" value="CBASS_pafABC_assoc_protein"/>
</dbReference>
<organism evidence="5 6">
    <name type="scientific">Allomeiothermus silvanus (strain ATCC 700542 / DSM 9946 / NBRC 106475 / NCIMB 13440 / VI-R2)</name>
    <name type="common">Thermus silvanus</name>
    <dbReference type="NCBI Taxonomy" id="526227"/>
    <lineage>
        <taxon>Bacteria</taxon>
        <taxon>Thermotogati</taxon>
        <taxon>Deinococcota</taxon>
        <taxon>Deinococci</taxon>
        <taxon>Thermales</taxon>
        <taxon>Thermaceae</taxon>
        <taxon>Allomeiothermus</taxon>
    </lineage>
</organism>
<dbReference type="PANTHER" id="PTHR34580">
    <property type="match status" value="1"/>
</dbReference>
<dbReference type="InterPro" id="IPR028349">
    <property type="entry name" value="PafC-like"/>
</dbReference>
<dbReference type="STRING" id="526227.Mesil_2683"/>
<dbReference type="PIRSF" id="PIRSF016838">
    <property type="entry name" value="PafC"/>
    <property type="match status" value="1"/>
</dbReference>
<dbReference type="InterPro" id="IPR036390">
    <property type="entry name" value="WH_DNA-bd_sf"/>
</dbReference>
<evidence type="ECO:0000256" key="3">
    <source>
        <dbReference type="ARBA" id="ARBA00023163"/>
    </source>
</evidence>
<keyword evidence="2" id="KW-0238">DNA-binding</keyword>
<dbReference type="InterPro" id="IPR013196">
    <property type="entry name" value="HTH_11"/>
</dbReference>
<dbReference type="GO" id="GO:0003700">
    <property type="term" value="F:DNA-binding transcription factor activity"/>
    <property type="evidence" value="ECO:0007669"/>
    <property type="project" value="InterPro"/>
</dbReference>
<evidence type="ECO:0000313" key="5">
    <source>
        <dbReference type="EMBL" id="ADH64530.1"/>
    </source>
</evidence>
<dbReference type="GO" id="GO:0003677">
    <property type="term" value="F:DNA binding"/>
    <property type="evidence" value="ECO:0007669"/>
    <property type="project" value="UniProtKB-KW"/>
</dbReference>
<keyword evidence="1" id="KW-0805">Transcription regulation</keyword>